<dbReference type="Gramene" id="rna37927">
    <property type="protein sequence ID" value="RHN53157.1"/>
    <property type="gene ID" value="gene37927"/>
</dbReference>
<dbReference type="EMBL" id="CM001222">
    <property type="protein sequence ID" value="AES77139.1"/>
    <property type="molecule type" value="Genomic_DNA"/>
</dbReference>
<dbReference type="InterPro" id="IPR032675">
    <property type="entry name" value="LRR_dom_sf"/>
</dbReference>
<evidence type="ECO:0000313" key="2">
    <source>
        <dbReference type="EMBL" id="AES77139.1"/>
    </source>
</evidence>
<dbReference type="InterPro" id="IPR001810">
    <property type="entry name" value="F-box_dom"/>
</dbReference>
<dbReference type="PANTHER" id="PTHR32212">
    <property type="entry name" value="CYCLIN-LIKE F-BOX"/>
    <property type="match status" value="1"/>
</dbReference>
<evidence type="ECO:0000259" key="1">
    <source>
        <dbReference type="PROSITE" id="PS50181"/>
    </source>
</evidence>
<dbReference type="STRING" id="3880.G7KJC1"/>
<dbReference type="PROSITE" id="PS50181">
    <property type="entry name" value="FBOX"/>
    <property type="match status" value="1"/>
</dbReference>
<dbReference type="SMART" id="SM00256">
    <property type="entry name" value="FBOX"/>
    <property type="match status" value="1"/>
</dbReference>
<dbReference type="SUPFAM" id="SSF52047">
    <property type="entry name" value="RNI-like"/>
    <property type="match status" value="1"/>
</dbReference>
<dbReference type="Proteomes" id="UP000002051">
    <property type="component" value="Chromosome 6"/>
</dbReference>
<dbReference type="EMBL" id="PSQE01000006">
    <property type="protein sequence ID" value="RHN53157.1"/>
    <property type="molecule type" value="Genomic_DNA"/>
</dbReference>
<dbReference type="InterPro" id="IPR036047">
    <property type="entry name" value="F-box-like_dom_sf"/>
</dbReference>
<proteinExistence type="predicted"/>
<feature type="domain" description="F-box" evidence="1">
    <location>
        <begin position="9"/>
        <end position="57"/>
    </location>
</feature>
<dbReference type="OrthoDB" id="1848700at2759"/>
<dbReference type="Gene3D" id="3.80.10.10">
    <property type="entry name" value="Ribonuclease Inhibitor"/>
    <property type="match status" value="1"/>
</dbReference>
<reference evidence="3" key="4">
    <citation type="journal article" date="2018" name="Nat. Plants">
        <title>Whole-genome landscape of Medicago truncatula symbiotic genes.</title>
        <authorList>
            <person name="Pecrix Y."/>
            <person name="Gamas P."/>
            <person name="Carrere S."/>
        </authorList>
    </citation>
    <scope>NUCLEOTIDE SEQUENCE</scope>
    <source>
        <tissue evidence="3">Leaves</tissue>
    </source>
</reference>
<dbReference type="EnsemblPlants" id="AES77139">
    <property type="protein sequence ID" value="AES77139"/>
    <property type="gene ID" value="MTR_6g092430"/>
</dbReference>
<dbReference type="SUPFAM" id="SSF81383">
    <property type="entry name" value="F-box domain"/>
    <property type="match status" value="1"/>
</dbReference>
<evidence type="ECO:0000313" key="5">
    <source>
        <dbReference type="Proteomes" id="UP000002051"/>
    </source>
</evidence>
<dbReference type="OMA" id="NICIECV"/>
<dbReference type="InterPro" id="IPR053781">
    <property type="entry name" value="F-box_AtFBL13-like"/>
</dbReference>
<dbReference type="PaxDb" id="3880-AES77139"/>
<organism evidence="2 5">
    <name type="scientific">Medicago truncatula</name>
    <name type="common">Barrel medic</name>
    <name type="synonym">Medicago tribuloides</name>
    <dbReference type="NCBI Taxonomy" id="3880"/>
    <lineage>
        <taxon>Eukaryota</taxon>
        <taxon>Viridiplantae</taxon>
        <taxon>Streptophyta</taxon>
        <taxon>Embryophyta</taxon>
        <taxon>Tracheophyta</taxon>
        <taxon>Spermatophyta</taxon>
        <taxon>Magnoliopsida</taxon>
        <taxon>eudicotyledons</taxon>
        <taxon>Gunneridae</taxon>
        <taxon>Pentapetalae</taxon>
        <taxon>rosids</taxon>
        <taxon>fabids</taxon>
        <taxon>Fabales</taxon>
        <taxon>Fabaceae</taxon>
        <taxon>Papilionoideae</taxon>
        <taxon>50 kb inversion clade</taxon>
        <taxon>NPAAA clade</taxon>
        <taxon>Hologalegina</taxon>
        <taxon>IRL clade</taxon>
        <taxon>Trifolieae</taxon>
        <taxon>Medicago</taxon>
    </lineage>
</organism>
<sequence>MKRKRQKKSDRISELPDHVLLHIIEFMNIKQSVQTCVLSKRWKSLWKSLANLTLHHSEKQKSYICKWFVSQLLARRDNSLPLHSLSYEYDNAADCNKTTLLEVMEYAASHNVQQLTVIVKLWTIKDLEFPPSIFNSHSLTFLKLDFYYPSAYGCGKMFPKSLNLPALKTLYLSGLTFTTSNNGCVEPFSTCNMLSTLVIVEWYLQDDAHTLSVSNSNVSSLTIGSAHLCKQAGNFKVVLCTPKLTSLTIIRHPIFSAPSACNLPFLEEVNINYSQFNYRNDHLIPVSWLQLLANVKILTLGFTTLAKMLMVLRNNDSMRNQLPCFVRLKSFKLDVSDVTISNERIIEMVAYLLQDSPPLVAIDIIRNADLITFRFEAANMMDRAIHLEDNGGGGSHVDYN</sequence>
<reference evidence="4" key="3">
    <citation type="submission" date="2015-04" db="UniProtKB">
        <authorList>
            <consortium name="EnsemblPlants"/>
        </authorList>
    </citation>
    <scope>IDENTIFICATION</scope>
    <source>
        <strain evidence="4">cv. Jemalong A17</strain>
    </source>
</reference>
<evidence type="ECO:0000313" key="3">
    <source>
        <dbReference type="EMBL" id="RHN53157.1"/>
    </source>
</evidence>
<dbReference type="Pfam" id="PF00646">
    <property type="entry name" value="F-box"/>
    <property type="match status" value="1"/>
</dbReference>
<gene>
    <name evidence="4" type="primary">11432639</name>
    <name evidence="2" type="ordered locus">MTR_6g092430</name>
    <name evidence="3" type="ORF">MtrunA17_Chr6g0488401</name>
</gene>
<name>G7KJC1_MEDTR</name>
<evidence type="ECO:0000313" key="4">
    <source>
        <dbReference type="EnsemblPlants" id="AES77139"/>
    </source>
</evidence>
<dbReference type="Proteomes" id="UP000265566">
    <property type="component" value="Chromosome 6"/>
</dbReference>
<dbReference type="AlphaFoldDB" id="G7KJC1"/>
<reference evidence="2 5" key="1">
    <citation type="journal article" date="2011" name="Nature">
        <title>The Medicago genome provides insight into the evolution of rhizobial symbioses.</title>
        <authorList>
            <person name="Young N.D."/>
            <person name="Debelle F."/>
            <person name="Oldroyd G.E."/>
            <person name="Geurts R."/>
            <person name="Cannon S.B."/>
            <person name="Udvardi M.K."/>
            <person name="Benedito V.A."/>
            <person name="Mayer K.F."/>
            <person name="Gouzy J."/>
            <person name="Schoof H."/>
            <person name="Van de Peer Y."/>
            <person name="Proost S."/>
            <person name="Cook D.R."/>
            <person name="Meyers B.C."/>
            <person name="Spannagl M."/>
            <person name="Cheung F."/>
            <person name="De Mita S."/>
            <person name="Krishnakumar V."/>
            <person name="Gundlach H."/>
            <person name="Zhou S."/>
            <person name="Mudge J."/>
            <person name="Bharti A.K."/>
            <person name="Murray J.D."/>
            <person name="Naoumkina M.A."/>
            <person name="Rosen B."/>
            <person name="Silverstein K.A."/>
            <person name="Tang H."/>
            <person name="Rombauts S."/>
            <person name="Zhao P.X."/>
            <person name="Zhou P."/>
            <person name="Barbe V."/>
            <person name="Bardou P."/>
            <person name="Bechner M."/>
            <person name="Bellec A."/>
            <person name="Berger A."/>
            <person name="Berges H."/>
            <person name="Bidwell S."/>
            <person name="Bisseling T."/>
            <person name="Choisne N."/>
            <person name="Couloux A."/>
            <person name="Denny R."/>
            <person name="Deshpande S."/>
            <person name="Dai X."/>
            <person name="Doyle J.J."/>
            <person name="Dudez A.M."/>
            <person name="Farmer A.D."/>
            <person name="Fouteau S."/>
            <person name="Franken C."/>
            <person name="Gibelin C."/>
            <person name="Gish J."/>
            <person name="Goldstein S."/>
            <person name="Gonzalez A.J."/>
            <person name="Green P.J."/>
            <person name="Hallab A."/>
            <person name="Hartog M."/>
            <person name="Hua A."/>
            <person name="Humphray S.J."/>
            <person name="Jeong D.H."/>
            <person name="Jing Y."/>
            <person name="Jocker A."/>
            <person name="Kenton S.M."/>
            <person name="Kim D.J."/>
            <person name="Klee K."/>
            <person name="Lai H."/>
            <person name="Lang C."/>
            <person name="Lin S."/>
            <person name="Macmil S.L."/>
            <person name="Magdelenat G."/>
            <person name="Matthews L."/>
            <person name="McCorrison J."/>
            <person name="Monaghan E.L."/>
            <person name="Mun J.H."/>
            <person name="Najar F.Z."/>
            <person name="Nicholson C."/>
            <person name="Noirot C."/>
            <person name="O'Bleness M."/>
            <person name="Paule C.R."/>
            <person name="Poulain J."/>
            <person name="Prion F."/>
            <person name="Qin B."/>
            <person name="Qu C."/>
            <person name="Retzel E.F."/>
            <person name="Riddle C."/>
            <person name="Sallet E."/>
            <person name="Samain S."/>
            <person name="Samson N."/>
            <person name="Sanders I."/>
            <person name="Saurat O."/>
            <person name="Scarpelli C."/>
            <person name="Schiex T."/>
            <person name="Segurens B."/>
            <person name="Severin A.J."/>
            <person name="Sherrier D.J."/>
            <person name="Shi R."/>
            <person name="Sims S."/>
            <person name="Singer S.R."/>
            <person name="Sinharoy S."/>
            <person name="Sterck L."/>
            <person name="Viollet A."/>
            <person name="Wang B.B."/>
            <person name="Wang K."/>
            <person name="Wang M."/>
            <person name="Wang X."/>
            <person name="Warfsmann J."/>
            <person name="Weissenbach J."/>
            <person name="White D.D."/>
            <person name="White J.D."/>
            <person name="Wiley G.B."/>
            <person name="Wincker P."/>
            <person name="Xing Y."/>
            <person name="Yang L."/>
            <person name="Yao Z."/>
            <person name="Ying F."/>
            <person name="Zhai J."/>
            <person name="Zhou L."/>
            <person name="Zuber A."/>
            <person name="Denarie J."/>
            <person name="Dixon R.A."/>
            <person name="May G.D."/>
            <person name="Schwartz D.C."/>
            <person name="Rogers J."/>
            <person name="Quetier F."/>
            <person name="Town C.D."/>
            <person name="Roe B.A."/>
        </authorList>
    </citation>
    <scope>NUCLEOTIDE SEQUENCE [LARGE SCALE GENOMIC DNA]</scope>
    <source>
        <strain evidence="2">A17</strain>
        <strain evidence="4 5">cv. Jemalong A17</strain>
    </source>
</reference>
<dbReference type="PANTHER" id="PTHR32212:SF267">
    <property type="entry name" value="F-BOX_RNI_FBD-LIKE DOMAIN PROTEIN"/>
    <property type="match status" value="1"/>
</dbReference>
<protein>
    <submittedName>
        <fullName evidence="2">F-box/RNI superfamily protein</fullName>
    </submittedName>
    <submittedName>
        <fullName evidence="3">Putative F-box domain, leucine-rich repeat domain, L domain-containing protein</fullName>
    </submittedName>
</protein>
<dbReference type="Gene3D" id="1.20.1280.50">
    <property type="match status" value="1"/>
</dbReference>
<keyword evidence="5" id="KW-1185">Reference proteome</keyword>
<dbReference type="CDD" id="cd22160">
    <property type="entry name" value="F-box_AtFBL13-like"/>
    <property type="match status" value="1"/>
</dbReference>
<reference evidence="2 5" key="2">
    <citation type="journal article" date="2014" name="BMC Genomics">
        <title>An improved genome release (version Mt4.0) for the model legume Medicago truncatula.</title>
        <authorList>
            <person name="Tang H."/>
            <person name="Krishnakumar V."/>
            <person name="Bidwell S."/>
            <person name="Rosen B."/>
            <person name="Chan A."/>
            <person name="Zhou S."/>
            <person name="Gentzbittel L."/>
            <person name="Childs K.L."/>
            <person name="Yandell M."/>
            <person name="Gundlach H."/>
            <person name="Mayer K.F."/>
            <person name="Schwartz D.C."/>
            <person name="Town C.D."/>
        </authorList>
    </citation>
    <scope>GENOME REANNOTATION</scope>
    <source>
        <strain evidence="4 5">cv. Jemalong A17</strain>
    </source>
</reference>
<dbReference type="HOGENOM" id="CLU_010721_2_0_1"/>
<accession>G7KJC1</accession>